<accession>A0ABR3QM56</accession>
<name>A0ABR3QM56_9PLEO</name>
<keyword evidence="3" id="KW-1185">Reference proteome</keyword>
<evidence type="ECO:0000256" key="1">
    <source>
        <dbReference type="SAM" id="MobiDB-lite"/>
    </source>
</evidence>
<feature type="region of interest" description="Disordered" evidence="1">
    <location>
        <begin position="75"/>
        <end position="106"/>
    </location>
</feature>
<proteinExistence type="predicted"/>
<gene>
    <name evidence="2" type="ORF">SLS60_010835</name>
</gene>
<feature type="region of interest" description="Disordered" evidence="1">
    <location>
        <begin position="36"/>
        <end position="58"/>
    </location>
</feature>
<dbReference type="Proteomes" id="UP001521785">
    <property type="component" value="Unassembled WGS sequence"/>
</dbReference>
<sequence>MGSIESEKDSTEIFSSSTMNDKHNYALSADIQVSQVLPEKSADDEASERDDAAGLSASIASAPTALTTVHENIHSVCGPRDSDEDHAASKPPNHKRIRSLSLKDGMLQPPSKKLAGSLTAVPEPLNQVEIGSNIDPSNPSSVTATVDDDDGGRVVGGPASGNNLATNITLNGVGVGEDAGGTQASPENFAQPNMADAETEDHESWQRDWYNSKKTFAHTTLMSNTGRRGMEQFLGWEDIDVEKMFPKKGKYQDAEGNPLTRNEAMKIKVNEVHQAYIDARKAGTREVPLGWNGRDFRPGYDPSSLRGSQRNTPSSQAQVLPPAGPDDGVTTAGIKEASRSRKRQAATVVNKGNGVVSQTRSDLQAIHRQATEQLRETYKRRQGSTVTVTDPVEPVISTAVDRLVYGIVDRQMYLRIVRMLDDNPPIVEGDYTSIMTEIHEHRAKLATELQRTVKWEKGQDPMLLVAQEFPLDG</sequence>
<evidence type="ECO:0000313" key="3">
    <source>
        <dbReference type="Proteomes" id="UP001521785"/>
    </source>
</evidence>
<dbReference type="EMBL" id="JAKJXO020000019">
    <property type="protein sequence ID" value="KAL1593227.1"/>
    <property type="molecule type" value="Genomic_DNA"/>
</dbReference>
<reference evidence="2 3" key="1">
    <citation type="submission" date="2024-02" db="EMBL/GenBank/DDBJ databases">
        <title>De novo assembly and annotation of 12 fungi associated with fruit tree decline syndrome in Ontario, Canada.</title>
        <authorList>
            <person name="Sulman M."/>
            <person name="Ellouze W."/>
            <person name="Ilyukhin E."/>
        </authorList>
    </citation>
    <scope>NUCLEOTIDE SEQUENCE [LARGE SCALE GENOMIC DNA]</scope>
    <source>
        <strain evidence="2 3">M42-189</strain>
    </source>
</reference>
<protein>
    <submittedName>
        <fullName evidence="2">Uncharacterized protein</fullName>
    </submittedName>
</protein>
<feature type="region of interest" description="Disordered" evidence="1">
    <location>
        <begin position="290"/>
        <end position="328"/>
    </location>
</feature>
<comment type="caution">
    <text evidence="2">The sequence shown here is derived from an EMBL/GenBank/DDBJ whole genome shotgun (WGS) entry which is preliminary data.</text>
</comment>
<feature type="region of interest" description="Disordered" evidence="1">
    <location>
        <begin position="1"/>
        <end position="21"/>
    </location>
</feature>
<evidence type="ECO:0000313" key="2">
    <source>
        <dbReference type="EMBL" id="KAL1593227.1"/>
    </source>
</evidence>
<organism evidence="2 3">
    <name type="scientific">Paraconiothyrium brasiliense</name>
    <dbReference type="NCBI Taxonomy" id="300254"/>
    <lineage>
        <taxon>Eukaryota</taxon>
        <taxon>Fungi</taxon>
        <taxon>Dikarya</taxon>
        <taxon>Ascomycota</taxon>
        <taxon>Pezizomycotina</taxon>
        <taxon>Dothideomycetes</taxon>
        <taxon>Pleosporomycetidae</taxon>
        <taxon>Pleosporales</taxon>
        <taxon>Massarineae</taxon>
        <taxon>Didymosphaeriaceae</taxon>
        <taxon>Paraconiothyrium</taxon>
    </lineage>
</organism>
<feature type="compositionally biased region" description="Polar residues" evidence="1">
    <location>
        <begin position="305"/>
        <end position="318"/>
    </location>
</feature>
<feature type="compositionally biased region" description="Basic and acidic residues" evidence="1">
    <location>
        <begin position="1"/>
        <end position="11"/>
    </location>
</feature>